<dbReference type="GO" id="GO:0010045">
    <property type="term" value="P:response to nickel cation"/>
    <property type="evidence" value="ECO:0007669"/>
    <property type="project" value="InterPro"/>
</dbReference>
<dbReference type="GO" id="GO:0016151">
    <property type="term" value="F:nickel cation binding"/>
    <property type="evidence" value="ECO:0007669"/>
    <property type="project" value="UniProtKB-UniRule"/>
</dbReference>
<evidence type="ECO:0000259" key="10">
    <source>
        <dbReference type="Pfam" id="PF08753"/>
    </source>
</evidence>
<dbReference type="InterPro" id="IPR014864">
    <property type="entry name" value="TF_NikR_Ni-bd_C"/>
</dbReference>
<keyword evidence="5 8" id="KW-0805">Transcription regulation</keyword>
<evidence type="ECO:0000256" key="6">
    <source>
        <dbReference type="ARBA" id="ARBA00023125"/>
    </source>
</evidence>
<evidence type="ECO:0000256" key="1">
    <source>
        <dbReference type="ARBA" id="ARBA00001967"/>
    </source>
</evidence>
<dbReference type="PANTHER" id="PTHR34719">
    <property type="entry name" value="NICKEL-RESPONSIVE REGULATOR"/>
    <property type="match status" value="1"/>
</dbReference>
<dbReference type="NCBIfam" id="NF003381">
    <property type="entry name" value="PRK04460.1"/>
    <property type="match status" value="1"/>
</dbReference>
<feature type="domain" description="Transcription factor NikR nickel binding C-terminal" evidence="10">
    <location>
        <begin position="64"/>
        <end position="139"/>
    </location>
</feature>
<keyword evidence="7 8" id="KW-0804">Transcription</keyword>
<dbReference type="NCBIfam" id="NF002815">
    <property type="entry name" value="PRK02967.1"/>
    <property type="match status" value="1"/>
</dbReference>
<dbReference type="Pfam" id="PF08753">
    <property type="entry name" value="NikR_C"/>
    <property type="match status" value="1"/>
</dbReference>
<dbReference type="Gene3D" id="1.10.1220.10">
    <property type="entry name" value="Met repressor-like"/>
    <property type="match status" value="1"/>
</dbReference>
<keyword evidence="4" id="KW-0479">Metal-binding</keyword>
<dbReference type="GO" id="GO:0003677">
    <property type="term" value="F:DNA binding"/>
    <property type="evidence" value="ECO:0007669"/>
    <property type="project" value="UniProtKB-KW"/>
</dbReference>
<dbReference type="InterPro" id="IPR045865">
    <property type="entry name" value="ACT-like_dom_sf"/>
</dbReference>
<sequence length="168" mass="18711">MAIKENKKSQLVNRISISLPEDLHAELDIMVSERGFESRSQAINDMLRQQLVEHKRETGNEVMVGTITILYNNSIRGLQKSLADLQYEHLDEVISSLHVHLMDNQTMEVILVQGPAQKVQAIANEIVTLRGVITGKLQLMGAVIPPLHPMTKAETKLASVTPLPTTKK</sequence>
<keyword evidence="6 8" id="KW-0238">DNA-binding</keyword>
<dbReference type="Proteomes" id="UP000826722">
    <property type="component" value="Chromosome"/>
</dbReference>
<dbReference type="InterPro" id="IPR013321">
    <property type="entry name" value="Arc_rbn_hlx_hlx"/>
</dbReference>
<comment type="similarity">
    <text evidence="2 8">Belongs to the transcriptional regulatory CopG/NikR family.</text>
</comment>
<evidence type="ECO:0000256" key="8">
    <source>
        <dbReference type="HAMAP-Rule" id="MF_00476"/>
    </source>
</evidence>
<keyword evidence="3" id="KW-0533">Nickel</keyword>
<name>A0A8D5K0C3_9PROT</name>
<evidence type="ECO:0000256" key="2">
    <source>
        <dbReference type="ARBA" id="ARBA00008478"/>
    </source>
</evidence>
<accession>A0A8D5K0C3</accession>
<gene>
    <name evidence="11" type="ORF">ZMTM_08720</name>
</gene>
<evidence type="ECO:0000259" key="9">
    <source>
        <dbReference type="Pfam" id="PF01402"/>
    </source>
</evidence>
<evidence type="ECO:0000256" key="3">
    <source>
        <dbReference type="ARBA" id="ARBA00022596"/>
    </source>
</evidence>
<comment type="function">
    <text evidence="8">Transcriptional regulator.</text>
</comment>
<proteinExistence type="inferred from homology"/>
<keyword evidence="12" id="KW-1185">Reference proteome</keyword>
<evidence type="ECO:0000256" key="4">
    <source>
        <dbReference type="ARBA" id="ARBA00022723"/>
    </source>
</evidence>
<dbReference type="HAMAP" id="MF_00476">
    <property type="entry name" value="NikR"/>
    <property type="match status" value="1"/>
</dbReference>
<dbReference type="EMBL" id="AP024110">
    <property type="protein sequence ID" value="BCM24613.1"/>
    <property type="molecule type" value="Genomic_DNA"/>
</dbReference>
<dbReference type="InterPro" id="IPR022988">
    <property type="entry name" value="Ni_resp_reg_NikR"/>
</dbReference>
<reference evidence="11" key="1">
    <citation type="journal article" date="2021" name="Arch. Microbiol.">
        <title>Methyloradius palustris gen. nov., sp. nov., a methanol-oxidizing bacterium isolated from snow.</title>
        <authorList>
            <person name="Miyadera T."/>
            <person name="Kojima H."/>
            <person name="Fukui M."/>
        </authorList>
    </citation>
    <scope>NUCLEOTIDE SEQUENCE</scope>
    <source>
        <strain evidence="11">Zm11</strain>
    </source>
</reference>
<dbReference type="GO" id="GO:0003700">
    <property type="term" value="F:DNA-binding transcription factor activity"/>
    <property type="evidence" value="ECO:0007669"/>
    <property type="project" value="UniProtKB-UniRule"/>
</dbReference>
<protein>
    <recommendedName>
        <fullName evidence="8">Putative nickel-responsive regulator</fullName>
    </recommendedName>
</protein>
<dbReference type="InterPro" id="IPR002145">
    <property type="entry name" value="CopG"/>
</dbReference>
<comment type="cofactor">
    <cofactor evidence="1">
        <name>Ni(2+)</name>
        <dbReference type="ChEBI" id="CHEBI:49786"/>
    </cofactor>
</comment>
<dbReference type="Gene3D" id="3.30.70.1150">
    <property type="entry name" value="ACT-like. Chain A, domain 2"/>
    <property type="match status" value="1"/>
</dbReference>
<dbReference type="InterPro" id="IPR050192">
    <property type="entry name" value="CopG/NikR_regulator"/>
</dbReference>
<dbReference type="PANTHER" id="PTHR34719:SF2">
    <property type="entry name" value="NICKEL-RESPONSIVE REGULATOR"/>
    <property type="match status" value="1"/>
</dbReference>
<dbReference type="InterPro" id="IPR010985">
    <property type="entry name" value="Ribbon_hlx_hlx"/>
</dbReference>
<dbReference type="CDD" id="cd22231">
    <property type="entry name" value="RHH_NikR_HicB-like"/>
    <property type="match status" value="1"/>
</dbReference>
<dbReference type="SUPFAM" id="SSF47598">
    <property type="entry name" value="Ribbon-helix-helix"/>
    <property type="match status" value="1"/>
</dbReference>
<dbReference type="SUPFAM" id="SSF55021">
    <property type="entry name" value="ACT-like"/>
    <property type="match status" value="1"/>
</dbReference>
<comment type="caution">
    <text evidence="8">Lacks conserved residue(s) required for the propagation of feature annotation.</text>
</comment>
<evidence type="ECO:0000256" key="5">
    <source>
        <dbReference type="ARBA" id="ARBA00023015"/>
    </source>
</evidence>
<evidence type="ECO:0000313" key="11">
    <source>
        <dbReference type="EMBL" id="BCM24613.1"/>
    </source>
</evidence>
<dbReference type="RefSeq" id="WP_221765125.1">
    <property type="nucleotide sequence ID" value="NZ_AP024110.1"/>
</dbReference>
<organism evidence="11 12">
    <name type="scientific">Methyloradius palustris</name>
    <dbReference type="NCBI Taxonomy" id="2778876"/>
    <lineage>
        <taxon>Bacteria</taxon>
        <taxon>Pseudomonadati</taxon>
        <taxon>Pseudomonadota</taxon>
        <taxon>Betaproteobacteria</taxon>
        <taxon>Nitrosomonadales</taxon>
        <taxon>Methylophilaceae</taxon>
        <taxon>Methyloradius</taxon>
    </lineage>
</organism>
<dbReference type="InterPro" id="IPR027271">
    <property type="entry name" value="Acetolactate_synth/TF_NikR_C"/>
</dbReference>
<evidence type="ECO:0000256" key="7">
    <source>
        <dbReference type="ARBA" id="ARBA00023163"/>
    </source>
</evidence>
<dbReference type="AlphaFoldDB" id="A0A8D5K0C3"/>
<evidence type="ECO:0000313" key="12">
    <source>
        <dbReference type="Proteomes" id="UP000826722"/>
    </source>
</evidence>
<dbReference type="KEGG" id="mpau:ZMTM_08720"/>
<feature type="domain" description="Ribbon-helix-helix protein CopG" evidence="9">
    <location>
        <begin position="14"/>
        <end position="51"/>
    </location>
</feature>
<dbReference type="Pfam" id="PF01402">
    <property type="entry name" value="RHH_1"/>
    <property type="match status" value="1"/>
</dbReference>